<reference evidence="1 2" key="1">
    <citation type="submission" date="2021-03" db="EMBL/GenBank/DDBJ databases">
        <title>Genomic Encyclopedia of Type Strains, Phase IV (KMG-IV): sequencing the most valuable type-strain genomes for metagenomic binning, comparative biology and taxonomic classification.</title>
        <authorList>
            <person name="Goeker M."/>
        </authorList>
    </citation>
    <scope>NUCLEOTIDE SEQUENCE [LARGE SCALE GENOMIC DNA]</scope>
    <source>
        <strain evidence="1 2">DSM 1289</strain>
    </source>
</reference>
<dbReference type="Pfam" id="PF09148">
    <property type="entry name" value="DUF1934"/>
    <property type="match status" value="1"/>
</dbReference>
<protein>
    <submittedName>
        <fullName evidence="1">Uncharacterized beta-barrel protein YwiB (DUF1934 family)</fullName>
    </submittedName>
</protein>
<dbReference type="Proteomes" id="UP000767291">
    <property type="component" value="Unassembled WGS sequence"/>
</dbReference>
<proteinExistence type="predicted"/>
<evidence type="ECO:0000313" key="2">
    <source>
        <dbReference type="Proteomes" id="UP000767291"/>
    </source>
</evidence>
<dbReference type="InterPro" id="IPR015231">
    <property type="entry name" value="DUF1934"/>
</dbReference>
<comment type="caution">
    <text evidence="1">The sequence shown here is derived from an EMBL/GenBank/DDBJ whole genome shotgun (WGS) entry which is preliminary data.</text>
</comment>
<keyword evidence="2" id="KW-1185">Reference proteome</keyword>
<dbReference type="InterPro" id="IPR012674">
    <property type="entry name" value="Calycin"/>
</dbReference>
<gene>
    <name evidence="1" type="ORF">J2Z43_002532</name>
</gene>
<sequence length="138" mass="15628">MNVNIDINTRQEIGDNEVDIIRLKTSGKIYYKKDGVYVIYKDADEGFEVTNTIKIKEGEISIKKFGHVNSLMTFNEGVLTTTKYKTPQGVFFMDVKTNSLSIAFNEDGSVQVNINYNIVIQDLFSGVNDINIKIFKAE</sequence>
<evidence type="ECO:0000313" key="1">
    <source>
        <dbReference type="EMBL" id="MBP1856130.1"/>
    </source>
</evidence>
<dbReference type="RefSeq" id="WP_209457474.1">
    <property type="nucleotide sequence ID" value="NZ_BAAACS010000016.1"/>
</dbReference>
<dbReference type="Gene3D" id="2.40.128.20">
    <property type="match status" value="1"/>
</dbReference>
<dbReference type="SUPFAM" id="SSF50814">
    <property type="entry name" value="Lipocalins"/>
    <property type="match status" value="1"/>
</dbReference>
<accession>A0ABS4EDW1</accession>
<organism evidence="1 2">
    <name type="scientific">Metaclostridioides mangenotii</name>
    <dbReference type="NCBI Taxonomy" id="1540"/>
    <lineage>
        <taxon>Bacteria</taxon>
        <taxon>Bacillati</taxon>
        <taxon>Bacillota</taxon>
        <taxon>Clostridia</taxon>
        <taxon>Peptostreptococcales</taxon>
        <taxon>Peptostreptococcaceae</taxon>
        <taxon>Metaclostridioides</taxon>
    </lineage>
</organism>
<dbReference type="EMBL" id="JAGGJX010000006">
    <property type="protein sequence ID" value="MBP1856130.1"/>
    <property type="molecule type" value="Genomic_DNA"/>
</dbReference>
<name>A0ABS4EDW1_9FIRM</name>